<dbReference type="EMBL" id="AP021875">
    <property type="protein sequence ID" value="BBO75655.1"/>
    <property type="molecule type" value="Genomic_DNA"/>
</dbReference>
<name>A0A5K7Z4K6_9BACT</name>
<sequence length="92" mass="10208">MDGRFAGPWSNSCLKKGDSRIILKYFSKPVCGIGKGFERDNRSLICPLSGGKGELASVGAYIDHRHKVRFKDGAMLSSGKYPVCIKRLEQSW</sequence>
<gene>
    <name evidence="1" type="ORF">DSCW_30720</name>
</gene>
<organism evidence="1 2">
    <name type="scientific">Desulfosarcina widdelii</name>
    <dbReference type="NCBI Taxonomy" id="947919"/>
    <lineage>
        <taxon>Bacteria</taxon>
        <taxon>Pseudomonadati</taxon>
        <taxon>Thermodesulfobacteriota</taxon>
        <taxon>Desulfobacteria</taxon>
        <taxon>Desulfobacterales</taxon>
        <taxon>Desulfosarcinaceae</taxon>
        <taxon>Desulfosarcina</taxon>
    </lineage>
</organism>
<reference evidence="1 2" key="1">
    <citation type="submission" date="2019-11" db="EMBL/GenBank/DDBJ databases">
        <title>Comparative genomics of hydrocarbon-degrading Desulfosarcina strains.</title>
        <authorList>
            <person name="Watanabe M."/>
            <person name="Kojima H."/>
            <person name="Fukui M."/>
        </authorList>
    </citation>
    <scope>NUCLEOTIDE SEQUENCE [LARGE SCALE GENOMIC DNA]</scope>
    <source>
        <strain evidence="1 2">PP31</strain>
    </source>
</reference>
<dbReference type="Proteomes" id="UP000427769">
    <property type="component" value="Chromosome"/>
</dbReference>
<evidence type="ECO:0000313" key="1">
    <source>
        <dbReference type="EMBL" id="BBO75655.1"/>
    </source>
</evidence>
<dbReference type="KEGG" id="dwd:DSCW_30720"/>
<keyword evidence="2" id="KW-1185">Reference proteome</keyword>
<accession>A0A5K7Z4K6</accession>
<protein>
    <submittedName>
        <fullName evidence="1">Uncharacterized protein</fullName>
    </submittedName>
</protein>
<evidence type="ECO:0000313" key="2">
    <source>
        <dbReference type="Proteomes" id="UP000427769"/>
    </source>
</evidence>
<dbReference type="AlphaFoldDB" id="A0A5K7Z4K6"/>
<proteinExistence type="predicted"/>